<reference evidence="5 6" key="1">
    <citation type="submission" date="2017-01" db="EMBL/GenBank/DDBJ databases">
        <authorList>
            <person name="Varghese N."/>
            <person name="Submissions S."/>
        </authorList>
    </citation>
    <scope>NUCLEOTIDE SEQUENCE [LARGE SCALE GENOMIC DNA]</scope>
    <source>
        <strain evidence="5 6">ATCC 23464</strain>
    </source>
</reference>
<dbReference type="Pfam" id="PF00753">
    <property type="entry name" value="Lactamase_B"/>
    <property type="match status" value="1"/>
</dbReference>
<sequence length="117" mass="13074">MEVSKGVEMFQLDFHGTIIHPTLLWNQEMSVLIDTGFPGQIEDLHVAMEKVGVSSDKLKVVILTHQDVDHIGSLPEILKDCGNDVEVYAHERDKPYIQGEIPLIKTITLRIPEGKSG</sequence>
<protein>
    <submittedName>
        <fullName evidence="5">Metallo-beta-lactamase superfamily protein</fullName>
    </submittedName>
</protein>
<name>A0ABY1KEX2_9BACL</name>
<keyword evidence="6" id="KW-1185">Reference proteome</keyword>
<evidence type="ECO:0000313" key="6">
    <source>
        <dbReference type="Proteomes" id="UP000186666"/>
    </source>
</evidence>
<dbReference type="InterPro" id="IPR036866">
    <property type="entry name" value="RibonucZ/Hydroxyglut_hydro"/>
</dbReference>
<dbReference type="InterPro" id="IPR001279">
    <property type="entry name" value="Metallo-B-lactamas"/>
</dbReference>
<organism evidence="5 6">
    <name type="scientific">Paenibacillus macquariensis</name>
    <dbReference type="NCBI Taxonomy" id="948756"/>
    <lineage>
        <taxon>Bacteria</taxon>
        <taxon>Bacillati</taxon>
        <taxon>Bacillota</taxon>
        <taxon>Bacilli</taxon>
        <taxon>Bacillales</taxon>
        <taxon>Paenibacillaceae</taxon>
        <taxon>Paenibacillus</taxon>
    </lineage>
</organism>
<comment type="catalytic activity">
    <reaction evidence="1">
        <text>3',5'-cyclic CMP + H2O = CMP + H(+)</text>
        <dbReference type="Rhea" id="RHEA:72675"/>
        <dbReference type="ChEBI" id="CHEBI:15377"/>
        <dbReference type="ChEBI" id="CHEBI:15378"/>
        <dbReference type="ChEBI" id="CHEBI:58003"/>
        <dbReference type="ChEBI" id="CHEBI:60377"/>
    </reaction>
    <physiologicalReaction direction="left-to-right" evidence="1">
        <dbReference type="Rhea" id="RHEA:72676"/>
    </physiologicalReaction>
</comment>
<comment type="function">
    <text evidence="2">Counteracts the endogenous Pycsar antiviral defense system. Phosphodiesterase that enables metal-dependent hydrolysis of host cyclic nucleotide Pycsar defense signals such as cCMP and cUMP.</text>
</comment>
<proteinExistence type="predicted"/>
<dbReference type="PANTHER" id="PTHR42951:SF15">
    <property type="entry name" value="METALLO-BETA-LACTAMASE SUPERFAMILY PROTEIN"/>
    <property type="match status" value="1"/>
</dbReference>
<dbReference type="PANTHER" id="PTHR42951">
    <property type="entry name" value="METALLO-BETA-LACTAMASE DOMAIN-CONTAINING"/>
    <property type="match status" value="1"/>
</dbReference>
<dbReference type="EMBL" id="FTNK01000052">
    <property type="protein sequence ID" value="SIR73441.1"/>
    <property type="molecule type" value="Genomic_DNA"/>
</dbReference>
<dbReference type="SUPFAM" id="SSF56281">
    <property type="entry name" value="Metallo-hydrolase/oxidoreductase"/>
    <property type="match status" value="1"/>
</dbReference>
<dbReference type="Gene3D" id="3.60.15.10">
    <property type="entry name" value="Ribonuclease Z/Hydroxyacylglutathione hydrolase-like"/>
    <property type="match status" value="1"/>
</dbReference>
<evidence type="ECO:0000256" key="2">
    <source>
        <dbReference type="ARBA" id="ARBA00034301"/>
    </source>
</evidence>
<evidence type="ECO:0000256" key="3">
    <source>
        <dbReference type="ARBA" id="ARBA00048505"/>
    </source>
</evidence>
<dbReference type="Proteomes" id="UP000186666">
    <property type="component" value="Unassembled WGS sequence"/>
</dbReference>
<evidence type="ECO:0000313" key="5">
    <source>
        <dbReference type="EMBL" id="SIR73441.1"/>
    </source>
</evidence>
<evidence type="ECO:0000259" key="4">
    <source>
        <dbReference type="Pfam" id="PF00753"/>
    </source>
</evidence>
<evidence type="ECO:0000256" key="1">
    <source>
        <dbReference type="ARBA" id="ARBA00034221"/>
    </source>
</evidence>
<accession>A0ABY1KEX2</accession>
<gene>
    <name evidence="5" type="ORF">SAMN05421578_1523</name>
</gene>
<comment type="caution">
    <text evidence="5">The sequence shown here is derived from an EMBL/GenBank/DDBJ whole genome shotgun (WGS) entry which is preliminary data.</text>
</comment>
<dbReference type="InterPro" id="IPR050855">
    <property type="entry name" value="NDM-1-like"/>
</dbReference>
<feature type="domain" description="Metallo-beta-lactamase" evidence="4">
    <location>
        <begin position="22"/>
        <end position="92"/>
    </location>
</feature>
<comment type="catalytic activity">
    <reaction evidence="3">
        <text>3',5'-cyclic UMP + H2O = UMP + H(+)</text>
        <dbReference type="Rhea" id="RHEA:70575"/>
        <dbReference type="ChEBI" id="CHEBI:15377"/>
        <dbReference type="ChEBI" id="CHEBI:15378"/>
        <dbReference type="ChEBI" id="CHEBI:57865"/>
        <dbReference type="ChEBI" id="CHEBI:184387"/>
    </reaction>
    <physiologicalReaction direction="left-to-right" evidence="3">
        <dbReference type="Rhea" id="RHEA:70576"/>
    </physiologicalReaction>
</comment>